<feature type="region of interest" description="Disordered" evidence="1">
    <location>
        <begin position="39"/>
        <end position="73"/>
    </location>
</feature>
<evidence type="ECO:0000256" key="1">
    <source>
        <dbReference type="SAM" id="MobiDB-lite"/>
    </source>
</evidence>
<evidence type="ECO:0000313" key="2">
    <source>
        <dbReference type="EMBL" id="KYN08418.1"/>
    </source>
</evidence>
<accession>A0A151IQJ4</accession>
<organism evidence="2 3">
    <name type="scientific">Cyphomyrmex costatus</name>
    <dbReference type="NCBI Taxonomy" id="456900"/>
    <lineage>
        <taxon>Eukaryota</taxon>
        <taxon>Metazoa</taxon>
        <taxon>Ecdysozoa</taxon>
        <taxon>Arthropoda</taxon>
        <taxon>Hexapoda</taxon>
        <taxon>Insecta</taxon>
        <taxon>Pterygota</taxon>
        <taxon>Neoptera</taxon>
        <taxon>Endopterygota</taxon>
        <taxon>Hymenoptera</taxon>
        <taxon>Apocrita</taxon>
        <taxon>Aculeata</taxon>
        <taxon>Formicoidea</taxon>
        <taxon>Formicidae</taxon>
        <taxon>Myrmicinae</taxon>
        <taxon>Cyphomyrmex</taxon>
    </lineage>
</organism>
<sequence length="113" mass="12603">ITFRGSESARTIGLRLCGTRKRSPIKVVGKTLTPWRRLEDHLDEDTKGKAGRNCQTQNQHERSGNPYEKVSWTNDDNELTACANTAAWDRAVPGPMIMYLRVSSQTPTTSTAP</sequence>
<feature type="compositionally biased region" description="Basic and acidic residues" evidence="1">
    <location>
        <begin position="39"/>
        <end position="48"/>
    </location>
</feature>
<dbReference type="AlphaFoldDB" id="A0A151IQJ4"/>
<keyword evidence="3" id="KW-1185">Reference proteome</keyword>
<gene>
    <name evidence="2" type="ORF">ALC62_00615</name>
</gene>
<dbReference type="Proteomes" id="UP000078542">
    <property type="component" value="Unassembled WGS sequence"/>
</dbReference>
<name>A0A151IQJ4_9HYME</name>
<evidence type="ECO:0000313" key="3">
    <source>
        <dbReference type="Proteomes" id="UP000078542"/>
    </source>
</evidence>
<feature type="non-terminal residue" evidence="2">
    <location>
        <position position="1"/>
    </location>
</feature>
<reference evidence="2 3" key="1">
    <citation type="submission" date="2016-03" db="EMBL/GenBank/DDBJ databases">
        <title>Cyphomyrmex costatus WGS genome.</title>
        <authorList>
            <person name="Nygaard S."/>
            <person name="Hu H."/>
            <person name="Boomsma J."/>
            <person name="Zhang G."/>
        </authorList>
    </citation>
    <scope>NUCLEOTIDE SEQUENCE [LARGE SCALE GENOMIC DNA]</scope>
    <source>
        <strain evidence="2">MS0001</strain>
        <tissue evidence="2">Whole body</tissue>
    </source>
</reference>
<dbReference type="EMBL" id="KQ976779">
    <property type="protein sequence ID" value="KYN08418.1"/>
    <property type="molecule type" value="Genomic_DNA"/>
</dbReference>
<protein>
    <submittedName>
        <fullName evidence="2">Uncharacterized protein</fullName>
    </submittedName>
</protein>
<proteinExistence type="predicted"/>